<sequence length="149" mass="15981">MSGGSHRDATGYVAFWIDSKAEERPEKAYGHRPTFEVVDISDGMSRPTLVVVDVPEGEPVLRKLLGLCSGHFAALCSAAGDTNLEEARPGRDPLLLSIPVQASCLTPLGKRRKRTAGRGAGAGRKLRRTLSGGRHVDGLFWCCGWGCCC</sequence>
<proteinExistence type="predicted"/>
<reference evidence="1" key="1">
    <citation type="journal article" date="2023" name="Mol. Phylogenet. Evol.">
        <title>Genome-scale phylogeny and comparative genomics of the fungal order Sordariales.</title>
        <authorList>
            <person name="Hensen N."/>
            <person name="Bonometti L."/>
            <person name="Westerberg I."/>
            <person name="Brannstrom I.O."/>
            <person name="Guillou S."/>
            <person name="Cros-Aarteil S."/>
            <person name="Calhoun S."/>
            <person name="Haridas S."/>
            <person name="Kuo A."/>
            <person name="Mondo S."/>
            <person name="Pangilinan J."/>
            <person name="Riley R."/>
            <person name="LaButti K."/>
            <person name="Andreopoulos B."/>
            <person name="Lipzen A."/>
            <person name="Chen C."/>
            <person name="Yan M."/>
            <person name="Daum C."/>
            <person name="Ng V."/>
            <person name="Clum A."/>
            <person name="Steindorff A."/>
            <person name="Ohm R.A."/>
            <person name="Martin F."/>
            <person name="Silar P."/>
            <person name="Natvig D.O."/>
            <person name="Lalanne C."/>
            <person name="Gautier V."/>
            <person name="Ament-Velasquez S.L."/>
            <person name="Kruys A."/>
            <person name="Hutchinson M.I."/>
            <person name="Powell A.J."/>
            <person name="Barry K."/>
            <person name="Miller A.N."/>
            <person name="Grigoriev I.V."/>
            <person name="Debuchy R."/>
            <person name="Gladieux P."/>
            <person name="Hiltunen Thoren M."/>
            <person name="Johannesson H."/>
        </authorList>
    </citation>
    <scope>NUCLEOTIDE SEQUENCE</scope>
    <source>
        <strain evidence="1">CBS 626.80</strain>
    </source>
</reference>
<reference evidence="1" key="2">
    <citation type="submission" date="2023-06" db="EMBL/GenBank/DDBJ databases">
        <authorList>
            <consortium name="Lawrence Berkeley National Laboratory"/>
            <person name="Mondo S.J."/>
            <person name="Hensen N."/>
            <person name="Bonometti L."/>
            <person name="Westerberg I."/>
            <person name="Brannstrom I.O."/>
            <person name="Guillou S."/>
            <person name="Cros-Aarteil S."/>
            <person name="Calhoun S."/>
            <person name="Haridas S."/>
            <person name="Kuo A."/>
            <person name="Pangilinan J."/>
            <person name="Riley R."/>
            <person name="Labutti K."/>
            <person name="Andreopoulos B."/>
            <person name="Lipzen A."/>
            <person name="Chen C."/>
            <person name="Yanf M."/>
            <person name="Daum C."/>
            <person name="Ng V."/>
            <person name="Clum A."/>
            <person name="Steindorff A."/>
            <person name="Ohm R."/>
            <person name="Martin F."/>
            <person name="Silar P."/>
            <person name="Natvig D."/>
            <person name="Lalanne C."/>
            <person name="Gautier V."/>
            <person name="Ament-Velasquez S.L."/>
            <person name="Kruys A."/>
            <person name="Hutchinson M.I."/>
            <person name="Powell A.J."/>
            <person name="Barry K."/>
            <person name="Miller A.N."/>
            <person name="Grigoriev I.V."/>
            <person name="Debuchy R."/>
            <person name="Gladieux P."/>
            <person name="Thoren M.H."/>
            <person name="Johannesson H."/>
        </authorList>
    </citation>
    <scope>NUCLEOTIDE SEQUENCE</scope>
    <source>
        <strain evidence="1">CBS 626.80</strain>
    </source>
</reference>
<accession>A0AAN6SDU1</accession>
<dbReference type="AlphaFoldDB" id="A0AAN6SDU1"/>
<dbReference type="Proteomes" id="UP001303222">
    <property type="component" value="Unassembled WGS sequence"/>
</dbReference>
<organism evidence="1 2">
    <name type="scientific">Pseudoneurospora amorphoporcata</name>
    <dbReference type="NCBI Taxonomy" id="241081"/>
    <lineage>
        <taxon>Eukaryota</taxon>
        <taxon>Fungi</taxon>
        <taxon>Dikarya</taxon>
        <taxon>Ascomycota</taxon>
        <taxon>Pezizomycotina</taxon>
        <taxon>Sordariomycetes</taxon>
        <taxon>Sordariomycetidae</taxon>
        <taxon>Sordariales</taxon>
        <taxon>Sordariaceae</taxon>
        <taxon>Pseudoneurospora</taxon>
    </lineage>
</organism>
<dbReference type="EMBL" id="MU859211">
    <property type="protein sequence ID" value="KAK3949518.1"/>
    <property type="molecule type" value="Genomic_DNA"/>
</dbReference>
<evidence type="ECO:0000313" key="1">
    <source>
        <dbReference type="EMBL" id="KAK3949518.1"/>
    </source>
</evidence>
<comment type="caution">
    <text evidence="1">The sequence shown here is derived from an EMBL/GenBank/DDBJ whole genome shotgun (WGS) entry which is preliminary data.</text>
</comment>
<protein>
    <submittedName>
        <fullName evidence="1">Uncharacterized protein</fullName>
    </submittedName>
</protein>
<keyword evidence="2" id="KW-1185">Reference proteome</keyword>
<name>A0AAN6SDU1_9PEZI</name>
<evidence type="ECO:0000313" key="2">
    <source>
        <dbReference type="Proteomes" id="UP001303222"/>
    </source>
</evidence>
<gene>
    <name evidence="1" type="ORF">QBC32DRAFT_372722</name>
</gene>